<gene>
    <name evidence="1" type="ORF">BDW47DRAFT_129207</name>
</gene>
<dbReference type="AlphaFoldDB" id="A0A2I2F0Z2"/>
<protein>
    <submittedName>
        <fullName evidence="1">Uncharacterized protein</fullName>
    </submittedName>
</protein>
<dbReference type="Proteomes" id="UP000234585">
    <property type="component" value="Unassembled WGS sequence"/>
</dbReference>
<dbReference type="RefSeq" id="XP_024668316.1">
    <property type="nucleotide sequence ID" value="XM_024816959.1"/>
</dbReference>
<dbReference type="EMBL" id="KZ559182">
    <property type="protein sequence ID" value="PLB34304.1"/>
    <property type="molecule type" value="Genomic_DNA"/>
</dbReference>
<organism evidence="1 2">
    <name type="scientific">Aspergillus candidus</name>
    <dbReference type="NCBI Taxonomy" id="41067"/>
    <lineage>
        <taxon>Eukaryota</taxon>
        <taxon>Fungi</taxon>
        <taxon>Dikarya</taxon>
        <taxon>Ascomycota</taxon>
        <taxon>Pezizomycotina</taxon>
        <taxon>Eurotiomycetes</taxon>
        <taxon>Eurotiomycetidae</taxon>
        <taxon>Eurotiales</taxon>
        <taxon>Aspergillaceae</taxon>
        <taxon>Aspergillus</taxon>
        <taxon>Aspergillus subgen. Circumdati</taxon>
    </lineage>
</organism>
<proteinExistence type="predicted"/>
<sequence length="118" mass="13411">MAIHDPVTYSVGPYTKLHINKLSSTTPDRIASYNKHLWVWVPAKGLFNNMGHLTNVMSIMIYNGLGEFVNERDEERHGGVWFSFWAQGSEDGHRLNALAVAGLNELAREEKERVERGE</sequence>
<evidence type="ECO:0000313" key="2">
    <source>
        <dbReference type="Proteomes" id="UP000234585"/>
    </source>
</evidence>
<evidence type="ECO:0000313" key="1">
    <source>
        <dbReference type="EMBL" id="PLB34304.1"/>
    </source>
</evidence>
<reference evidence="1 2" key="1">
    <citation type="submission" date="2017-12" db="EMBL/GenBank/DDBJ databases">
        <authorList>
            <consortium name="DOE Joint Genome Institute"/>
            <person name="Haridas S."/>
            <person name="Kjaerbolling I."/>
            <person name="Vesth T.C."/>
            <person name="Frisvad J.C."/>
            <person name="Nybo J.L."/>
            <person name="Theobald S."/>
            <person name="Kuo A."/>
            <person name="Bowyer P."/>
            <person name="Matsuda Y."/>
            <person name="Mondo S."/>
            <person name="Lyhne E.K."/>
            <person name="Kogle M.E."/>
            <person name="Clum A."/>
            <person name="Lipzen A."/>
            <person name="Salamov A."/>
            <person name="Ngan C.Y."/>
            <person name="Daum C."/>
            <person name="Chiniquy J."/>
            <person name="Barry K."/>
            <person name="LaButti K."/>
            <person name="Simmons B.A."/>
            <person name="Magnuson J.K."/>
            <person name="Mortensen U.H."/>
            <person name="Larsen T.O."/>
            <person name="Grigoriev I.V."/>
            <person name="Baker S.E."/>
            <person name="Andersen M.R."/>
            <person name="Nordberg H.P."/>
            <person name="Cantor M.N."/>
            <person name="Hua S.X."/>
        </authorList>
    </citation>
    <scope>NUCLEOTIDE SEQUENCE [LARGE SCALE GENOMIC DNA]</scope>
    <source>
        <strain evidence="1 2">CBS 102.13</strain>
    </source>
</reference>
<dbReference type="OrthoDB" id="4435610at2759"/>
<keyword evidence="2" id="KW-1185">Reference proteome</keyword>
<name>A0A2I2F0Z2_ASPCN</name>
<accession>A0A2I2F0Z2</accession>
<dbReference type="GeneID" id="36524119"/>